<dbReference type="GO" id="GO:1901264">
    <property type="term" value="P:carbohydrate derivative transport"/>
    <property type="evidence" value="ECO:0007669"/>
    <property type="project" value="TreeGrafter"/>
</dbReference>
<accession>A0A846ZF35</accession>
<keyword evidence="1" id="KW-0812">Transmembrane</keyword>
<keyword evidence="1" id="KW-1133">Transmembrane helix</keyword>
<feature type="transmembrane region" description="Helical" evidence="1">
    <location>
        <begin position="308"/>
        <end position="329"/>
    </location>
</feature>
<keyword evidence="2" id="KW-0813">Transport</keyword>
<reference evidence="2 3" key="1">
    <citation type="submission" date="2020-04" db="EMBL/GenBank/DDBJ databases">
        <title>MicrobeNet Type strains.</title>
        <authorList>
            <person name="Nicholson A.C."/>
        </authorList>
    </citation>
    <scope>NUCLEOTIDE SEQUENCE [LARGE SCALE GENOMIC DNA]</scope>
    <source>
        <strain evidence="2 3">CCUG 54536</strain>
    </source>
</reference>
<dbReference type="PANTHER" id="PTHR33989">
    <property type="match status" value="1"/>
</dbReference>
<comment type="caution">
    <text evidence="2">The sequence shown here is derived from an EMBL/GenBank/DDBJ whole genome shotgun (WGS) entry which is preliminary data.</text>
</comment>
<dbReference type="Proteomes" id="UP000590460">
    <property type="component" value="Unassembled WGS sequence"/>
</dbReference>
<dbReference type="AlphaFoldDB" id="A0A846ZF35"/>
<evidence type="ECO:0000313" key="3">
    <source>
        <dbReference type="Proteomes" id="UP000590460"/>
    </source>
</evidence>
<evidence type="ECO:0000256" key="1">
    <source>
        <dbReference type="SAM" id="Phobius"/>
    </source>
</evidence>
<dbReference type="GO" id="GO:0005886">
    <property type="term" value="C:plasma membrane"/>
    <property type="evidence" value="ECO:0007669"/>
    <property type="project" value="TreeGrafter"/>
</dbReference>
<feature type="transmembrane region" description="Helical" evidence="1">
    <location>
        <begin position="264"/>
        <end position="287"/>
    </location>
</feature>
<sequence length="403" mass="45337">MLTYFVNLSHHWESKLWRRPAFQSLVTALQQAMPVIAVDIYLRLAIKLILAPNALIVKLFKINPAPFKTFFAYMVTFLSLADVAAVLIFVAALTYQYLTHLGHRDTSLPLLTNCLAVFLFFGDKTQAPIFSMTQYFVITLITLFSSYAYHQYCAHYHASNPYSLPYLIWSGMIIIISLFLHQIFRQHVFEFFLSDIWTQKFFATALGLLIMTTVAPLLYLLGVTLPPELAAPSPNMYGVSSNLHAFLSTGQSALPTPENVYTTYGAFTLFGGVGNTLAICLLLLFSASKQQRHIARISWLPSLFDSSYILFVGLPLFFNPLFIIPMILVNLMSLVLSYLAIWTHFIQPIVFVAPDGLPNILLPSIASPTPIRATIVTVVIFALSVLIYRPFLSHITLEVPHEK</sequence>
<feature type="transmembrane region" description="Helical" evidence="1">
    <location>
        <begin position="106"/>
        <end position="122"/>
    </location>
</feature>
<feature type="transmembrane region" description="Helical" evidence="1">
    <location>
        <begin position="162"/>
        <end position="180"/>
    </location>
</feature>
<feature type="transmembrane region" description="Helical" evidence="1">
    <location>
        <begin position="129"/>
        <end position="150"/>
    </location>
</feature>
<dbReference type="EMBL" id="JAAXPO010000003">
    <property type="protein sequence ID" value="NKZ18219.1"/>
    <property type="molecule type" value="Genomic_DNA"/>
</dbReference>
<feature type="transmembrane region" description="Helical" evidence="1">
    <location>
        <begin position="72"/>
        <end position="94"/>
    </location>
</feature>
<feature type="transmembrane region" description="Helical" evidence="1">
    <location>
        <begin position="201"/>
        <end position="221"/>
    </location>
</feature>
<dbReference type="PANTHER" id="PTHR33989:SF8">
    <property type="entry name" value="PERMEASE IIC COMPONENT"/>
    <property type="match status" value="1"/>
</dbReference>
<gene>
    <name evidence="2" type="ORF">HF966_03400</name>
</gene>
<dbReference type="RefSeq" id="WP_168676281.1">
    <property type="nucleotide sequence ID" value="NZ_BPKV01000004.1"/>
</dbReference>
<feature type="transmembrane region" description="Helical" evidence="1">
    <location>
        <begin position="373"/>
        <end position="391"/>
    </location>
</feature>
<evidence type="ECO:0000313" key="2">
    <source>
        <dbReference type="EMBL" id="NKZ18219.1"/>
    </source>
</evidence>
<feature type="transmembrane region" description="Helical" evidence="1">
    <location>
        <begin position="40"/>
        <end position="60"/>
    </location>
</feature>
<protein>
    <submittedName>
        <fullName evidence="2">PTS sugar transporter subunit IIC</fullName>
    </submittedName>
</protein>
<name>A0A846ZF35_9LACO</name>
<keyword evidence="1" id="KW-0472">Membrane</keyword>
<dbReference type="InterPro" id="IPR051088">
    <property type="entry name" value="PTS_Sugar-EIIC/EIIB"/>
</dbReference>
<organism evidence="2 3">
    <name type="scientific">Leuconostoc holzapfelii</name>
    <dbReference type="NCBI Taxonomy" id="434464"/>
    <lineage>
        <taxon>Bacteria</taxon>
        <taxon>Bacillati</taxon>
        <taxon>Bacillota</taxon>
        <taxon>Bacilli</taxon>
        <taxon>Lactobacillales</taxon>
        <taxon>Lactobacillaceae</taxon>
        <taxon>Leuconostoc</taxon>
    </lineage>
</organism>
<proteinExistence type="predicted"/>
<keyword evidence="2" id="KW-0762">Sugar transport</keyword>